<dbReference type="AlphaFoldDB" id="A0A5N6ESW4"/>
<reference evidence="1 2" key="1">
    <citation type="submission" date="2019-04" db="EMBL/GenBank/DDBJ databases">
        <title>Fungal friends and foes A comparative genomics study of 23 Aspergillus species from section Flavi.</title>
        <authorList>
            <consortium name="DOE Joint Genome Institute"/>
            <person name="Kjaerbolling I."/>
            <person name="Vesth T.C."/>
            <person name="Frisvad J.C."/>
            <person name="Nybo J.L."/>
            <person name="Theobald S."/>
            <person name="Kildgaard S."/>
            <person name="Petersen T.I."/>
            <person name="Kuo A."/>
            <person name="Sato A."/>
            <person name="Lyhne E.K."/>
            <person name="Kogle M.E."/>
            <person name="Wiebenga A."/>
            <person name="Kun R.S."/>
            <person name="Lubbers R.J."/>
            <person name="Makela M.R."/>
            <person name="Barry K."/>
            <person name="Chovatia M."/>
            <person name="Clum A."/>
            <person name="Daum C."/>
            <person name="Haridas S."/>
            <person name="He G."/>
            <person name="LaButti K."/>
            <person name="Lipzen A."/>
            <person name="Mondo S."/>
            <person name="Pangilinan J."/>
            <person name="Riley R."/>
            <person name="Salamov A."/>
            <person name="Simmons B.A."/>
            <person name="Magnuson J.K."/>
            <person name="Henrissat B."/>
            <person name="Mortensen U.H."/>
            <person name="Larsen T.O."/>
            <person name="De vries R.P."/>
            <person name="Grigoriev I.V."/>
            <person name="Machida M."/>
            <person name="Baker S.E."/>
            <person name="Andersen M.R."/>
        </authorList>
    </citation>
    <scope>NUCLEOTIDE SEQUENCE [LARGE SCALE GENOMIC DNA]</scope>
    <source>
        <strain evidence="1 2">CBS 126849</strain>
    </source>
</reference>
<evidence type="ECO:0000313" key="2">
    <source>
        <dbReference type="Proteomes" id="UP000326799"/>
    </source>
</evidence>
<proteinExistence type="predicted"/>
<dbReference type="Proteomes" id="UP000326799">
    <property type="component" value="Unassembled WGS sequence"/>
</dbReference>
<sequence length="118" mass="13704">MSRSLFKAAWFLLGGQVRTSESIVSQALQQALQLVQCSSRDPLIAHCKYWLGRIEWLRGSETKAYQYFYDIQPWVKDILQGEEVSLYLEFLKPGPEKDIRQRTLLTQHLGSIYVQNVP</sequence>
<name>A0A5N6ESW4_9EURO</name>
<gene>
    <name evidence="1" type="ORF">BDV33DRAFT_104505</name>
</gene>
<accession>A0A5N6ESW4</accession>
<organism evidence="1 2">
    <name type="scientific">Aspergillus novoparasiticus</name>
    <dbReference type="NCBI Taxonomy" id="986946"/>
    <lineage>
        <taxon>Eukaryota</taxon>
        <taxon>Fungi</taxon>
        <taxon>Dikarya</taxon>
        <taxon>Ascomycota</taxon>
        <taxon>Pezizomycotina</taxon>
        <taxon>Eurotiomycetes</taxon>
        <taxon>Eurotiomycetidae</taxon>
        <taxon>Eurotiales</taxon>
        <taxon>Aspergillaceae</taxon>
        <taxon>Aspergillus</taxon>
        <taxon>Aspergillus subgen. Circumdati</taxon>
    </lineage>
</organism>
<dbReference type="EMBL" id="ML733435">
    <property type="protein sequence ID" value="KAB8219764.1"/>
    <property type="molecule type" value="Genomic_DNA"/>
</dbReference>
<protein>
    <submittedName>
        <fullName evidence="1">Uncharacterized protein</fullName>
    </submittedName>
</protein>
<keyword evidence="2" id="KW-1185">Reference proteome</keyword>
<evidence type="ECO:0000313" key="1">
    <source>
        <dbReference type="EMBL" id="KAB8219764.1"/>
    </source>
</evidence>